<evidence type="ECO:0000256" key="6">
    <source>
        <dbReference type="RuleBase" id="RU000471"/>
    </source>
</evidence>
<keyword evidence="5 6" id="KW-0520">NAD</keyword>
<accession>A0ABM7X5G0</accession>
<protein>
    <recommendedName>
        <fullName evidence="5">NADH-quinone oxidoreductase subunit H</fullName>
        <ecNumber evidence="5">7.1.1.-</ecNumber>
    </recommendedName>
    <alternativeName>
        <fullName evidence="5">NADH dehydrogenase I subunit H</fullName>
    </alternativeName>
    <alternativeName>
        <fullName evidence="5">NDH-1 subunit H</fullName>
    </alternativeName>
</protein>
<keyword evidence="5" id="KW-0874">Quinone</keyword>
<feature type="transmembrane region" description="Helical" evidence="5">
    <location>
        <begin position="217"/>
        <end position="237"/>
    </location>
</feature>
<feature type="transmembrane region" description="Helical" evidence="5">
    <location>
        <begin position="142"/>
        <end position="164"/>
    </location>
</feature>
<keyword evidence="5" id="KW-1278">Translocase</keyword>
<feature type="transmembrane region" description="Helical" evidence="5">
    <location>
        <begin position="349"/>
        <end position="373"/>
    </location>
</feature>
<dbReference type="PANTHER" id="PTHR11432">
    <property type="entry name" value="NADH DEHYDROGENASE SUBUNIT 1"/>
    <property type="match status" value="1"/>
</dbReference>
<dbReference type="EMBL" id="AP025592">
    <property type="protein sequence ID" value="BDG07021.1"/>
    <property type="molecule type" value="Genomic_DNA"/>
</dbReference>
<comment type="caution">
    <text evidence="5">Lacks conserved residue(s) required for the propagation of feature annotation.</text>
</comment>
<feature type="transmembrane region" description="Helical" evidence="5">
    <location>
        <begin position="422"/>
        <end position="439"/>
    </location>
</feature>
<evidence type="ECO:0000313" key="8">
    <source>
        <dbReference type="Proteomes" id="UP001162734"/>
    </source>
</evidence>
<dbReference type="NCBIfam" id="NF004741">
    <property type="entry name" value="PRK06076.1-2"/>
    <property type="match status" value="1"/>
</dbReference>
<comment type="similarity">
    <text evidence="5 6">Belongs to the complex I subunit 1 family.</text>
</comment>
<keyword evidence="4 5" id="KW-0472">Membrane</keyword>
<evidence type="ECO:0000256" key="2">
    <source>
        <dbReference type="ARBA" id="ARBA00022692"/>
    </source>
</evidence>
<keyword evidence="2 5" id="KW-0812">Transmembrane</keyword>
<feature type="transmembrane region" description="Helical" evidence="5">
    <location>
        <begin position="312"/>
        <end position="329"/>
    </location>
</feature>
<dbReference type="EC" id="7.1.1.-" evidence="5"/>
<proteinExistence type="inferred from homology"/>
<keyword evidence="3 5" id="KW-1133">Transmembrane helix</keyword>
<gene>
    <name evidence="5" type="primary">nuoH</name>
    <name evidence="7" type="ORF">AMPC_01340</name>
</gene>
<keyword evidence="8" id="KW-1185">Reference proteome</keyword>
<evidence type="ECO:0000313" key="7">
    <source>
        <dbReference type="EMBL" id="BDG07021.1"/>
    </source>
</evidence>
<organism evidence="7 8">
    <name type="scientific">Anaeromyxobacter paludicola</name>
    <dbReference type="NCBI Taxonomy" id="2918171"/>
    <lineage>
        <taxon>Bacteria</taxon>
        <taxon>Pseudomonadati</taxon>
        <taxon>Myxococcota</taxon>
        <taxon>Myxococcia</taxon>
        <taxon>Myxococcales</taxon>
        <taxon>Cystobacterineae</taxon>
        <taxon>Anaeromyxobacteraceae</taxon>
        <taxon>Anaeromyxobacter</taxon>
    </lineage>
</organism>
<evidence type="ECO:0000256" key="1">
    <source>
        <dbReference type="ARBA" id="ARBA00004141"/>
    </source>
</evidence>
<evidence type="ECO:0000256" key="3">
    <source>
        <dbReference type="ARBA" id="ARBA00022989"/>
    </source>
</evidence>
<comment type="subcellular location">
    <subcellularLocation>
        <location evidence="5 6">Cell membrane</location>
        <topology evidence="5 6">Multi-pass membrane protein</topology>
    </subcellularLocation>
    <subcellularLocation>
        <location evidence="1">Membrane</location>
        <topology evidence="1">Multi-pass membrane protein</topology>
    </subcellularLocation>
</comment>
<dbReference type="InterPro" id="IPR018086">
    <property type="entry name" value="NADH_UbQ_OxRdtase_su1_CS"/>
</dbReference>
<evidence type="ECO:0000256" key="4">
    <source>
        <dbReference type="ARBA" id="ARBA00023136"/>
    </source>
</evidence>
<evidence type="ECO:0000256" key="5">
    <source>
        <dbReference type="HAMAP-Rule" id="MF_01350"/>
    </source>
</evidence>
<feature type="transmembrane region" description="Helical" evidence="5">
    <location>
        <begin position="394"/>
        <end position="416"/>
    </location>
</feature>
<feature type="transmembrane region" description="Helical" evidence="5">
    <location>
        <begin position="176"/>
        <end position="197"/>
    </location>
</feature>
<dbReference type="PROSITE" id="PS00668">
    <property type="entry name" value="COMPLEX1_ND1_2"/>
    <property type="match status" value="1"/>
</dbReference>
<dbReference type="Pfam" id="PF00146">
    <property type="entry name" value="NADHdh"/>
    <property type="match status" value="1"/>
</dbReference>
<dbReference type="HAMAP" id="MF_01350">
    <property type="entry name" value="NDH1_NuoH"/>
    <property type="match status" value="1"/>
</dbReference>
<comment type="function">
    <text evidence="5">NDH-1 shuttles electrons from NADH, via FMN and iron-sulfur (Fe-S) centers, to quinones in the respiratory chain. The immediate electron acceptor for the enzyme in this species is believed to be ubiquinone. Couples the redox reaction to proton translocation (for every two electrons transferred, four hydrogen ions are translocated across the cytoplasmic membrane), and thus conserves the redox energy in a proton gradient. This subunit may bind ubiquinone.</text>
</comment>
<keyword evidence="5" id="KW-1003">Cell membrane</keyword>
<reference evidence="8" key="1">
    <citation type="journal article" date="2022" name="Int. J. Syst. Evol. Microbiol.">
        <title>Anaeromyxobacter oryzae sp. nov., Anaeromyxobacter diazotrophicus sp. nov. and Anaeromyxobacter paludicola sp. nov., isolated from paddy soils.</title>
        <authorList>
            <person name="Itoh H."/>
            <person name="Xu Z."/>
            <person name="Mise K."/>
            <person name="Masuda Y."/>
            <person name="Ushijima N."/>
            <person name="Hayakawa C."/>
            <person name="Shiratori Y."/>
            <person name="Senoo K."/>
        </authorList>
    </citation>
    <scope>NUCLEOTIDE SEQUENCE [LARGE SCALE GENOMIC DNA]</scope>
    <source>
        <strain evidence="8">Red630</strain>
    </source>
</reference>
<dbReference type="RefSeq" id="WP_248343601.1">
    <property type="nucleotide sequence ID" value="NZ_AP025592.1"/>
</dbReference>
<feature type="transmembrane region" description="Helical" evidence="5">
    <location>
        <begin position="69"/>
        <end position="93"/>
    </location>
</feature>
<sequence>MSALPTPAPARAKTPRLAAAVSIAAAVGLPVGLFALILFIVPVLQPDLLDAFIRERLHHDPATWAWRDAVYAVALVVLAFVFANFAAIFSGILSWWERRVAGRIQSRIGPNRAGVGGFLVWIADAVKLLLKEDLVPADADRILFRAAPYFVMAGFILTFVVLPFGESIAVTDMNVGLFYITSITALVVVGILLSGWSSNSKWALFGGMRSAAQVVSYEIPAGLAIMIPVLMAGTLSMQGIIRAQGGLPWQWFMFRNPAAFVTFFIFFTSQLAEANRTPFDLPEAESELVAGYLSEYSGFRFALFFLAEWGNLWVMAAMAVTIFLGGWQIPFVPNELYGQLKGIGFPPLAWWGLQAASMAIFAVKTIFLVNVIVWIRWTLPRIRVDQMMSLCWKYLVPVSFACFLFTLLWQIAVAAVPALETAMGLGLTAAAVVLAVLFARQTHRNIAAVGDRIDLSNW</sequence>
<feature type="transmembrane region" description="Helical" evidence="5">
    <location>
        <begin position="249"/>
        <end position="269"/>
    </location>
</feature>
<comment type="catalytic activity">
    <reaction evidence="5">
        <text>a quinone + NADH + 5 H(+)(in) = a quinol + NAD(+) + 4 H(+)(out)</text>
        <dbReference type="Rhea" id="RHEA:57888"/>
        <dbReference type="ChEBI" id="CHEBI:15378"/>
        <dbReference type="ChEBI" id="CHEBI:24646"/>
        <dbReference type="ChEBI" id="CHEBI:57540"/>
        <dbReference type="ChEBI" id="CHEBI:57945"/>
        <dbReference type="ChEBI" id="CHEBI:132124"/>
    </reaction>
</comment>
<dbReference type="InterPro" id="IPR001694">
    <property type="entry name" value="NADH_UbQ_OxRdtase_su1/FPO"/>
</dbReference>
<keyword evidence="5" id="KW-0830">Ubiquinone</keyword>
<name>A0ABM7X5G0_9BACT</name>
<dbReference type="PANTHER" id="PTHR11432:SF3">
    <property type="entry name" value="NADH-UBIQUINONE OXIDOREDUCTASE CHAIN 1"/>
    <property type="match status" value="1"/>
</dbReference>
<feature type="transmembrane region" description="Helical" evidence="5">
    <location>
        <begin position="17"/>
        <end position="41"/>
    </location>
</feature>
<comment type="subunit">
    <text evidence="5">NDH-1 is composed of 14 different subunits. Subunits NuoA, H, J, K, L, M, N constitute the membrane sector of the complex.</text>
</comment>
<dbReference type="Proteomes" id="UP001162734">
    <property type="component" value="Chromosome"/>
</dbReference>